<evidence type="ECO:0000256" key="2">
    <source>
        <dbReference type="ARBA" id="ARBA00023015"/>
    </source>
</evidence>
<dbReference type="InterPro" id="IPR036388">
    <property type="entry name" value="WH-like_DNA-bd_sf"/>
</dbReference>
<name>A0A1G6WUE3_9SPHI</name>
<feature type="domain" description="RNA polymerase sigma-70 region 2" evidence="6">
    <location>
        <begin position="27"/>
        <end position="91"/>
    </location>
</feature>
<dbReference type="Pfam" id="PF08281">
    <property type="entry name" value="Sigma70_r4_2"/>
    <property type="match status" value="1"/>
</dbReference>
<keyword evidence="4" id="KW-0238">DNA-binding</keyword>
<dbReference type="EMBL" id="FNAI01000002">
    <property type="protein sequence ID" value="SDD69263.1"/>
    <property type="molecule type" value="Genomic_DNA"/>
</dbReference>
<evidence type="ECO:0000259" key="6">
    <source>
        <dbReference type="Pfam" id="PF04542"/>
    </source>
</evidence>
<accession>A0A1G6WUE3</accession>
<evidence type="ECO:0000313" key="8">
    <source>
        <dbReference type="EMBL" id="SDD69263.1"/>
    </source>
</evidence>
<dbReference type="Proteomes" id="UP000199072">
    <property type="component" value="Unassembled WGS sequence"/>
</dbReference>
<dbReference type="InterPro" id="IPR013324">
    <property type="entry name" value="RNA_pol_sigma_r3/r4-like"/>
</dbReference>
<protein>
    <submittedName>
        <fullName evidence="8">RNA polymerase sigma-70 factor, ECF subfamily</fullName>
    </submittedName>
</protein>
<proteinExistence type="inferred from homology"/>
<dbReference type="InterPro" id="IPR039425">
    <property type="entry name" value="RNA_pol_sigma-70-like"/>
</dbReference>
<evidence type="ECO:0000256" key="3">
    <source>
        <dbReference type="ARBA" id="ARBA00023082"/>
    </source>
</evidence>
<dbReference type="GO" id="GO:0003677">
    <property type="term" value="F:DNA binding"/>
    <property type="evidence" value="ECO:0007669"/>
    <property type="project" value="UniProtKB-KW"/>
</dbReference>
<sequence length="188" mass="21735">MHPTPRITEEEIISQCKTGNLKYQEVLYKLFYGYAMGISLRYSLNRDDALEAVNDAFIKVFNAIKNYNTDKPFKAWLRTIVVNTAIDRRRKDLKFQLNVELDNAAPLSSHMGTVDNLNAQDILKMMNELPAIQLTIFNLYEIDGYNHDEIANMLTIPVSSSRVYLSRAKERLRKIIRHEAQNHERSAG</sequence>
<dbReference type="PANTHER" id="PTHR43133:SF8">
    <property type="entry name" value="RNA POLYMERASE SIGMA FACTOR HI_1459-RELATED"/>
    <property type="match status" value="1"/>
</dbReference>
<dbReference type="AlphaFoldDB" id="A0A1G6WUE3"/>
<dbReference type="RefSeq" id="WP_091146028.1">
    <property type="nucleotide sequence ID" value="NZ_FNAI01000002.1"/>
</dbReference>
<dbReference type="NCBIfam" id="TIGR02937">
    <property type="entry name" value="sigma70-ECF"/>
    <property type="match status" value="1"/>
</dbReference>
<dbReference type="InterPro" id="IPR013249">
    <property type="entry name" value="RNA_pol_sigma70_r4_t2"/>
</dbReference>
<dbReference type="SUPFAM" id="SSF88946">
    <property type="entry name" value="Sigma2 domain of RNA polymerase sigma factors"/>
    <property type="match status" value="1"/>
</dbReference>
<keyword evidence="2" id="KW-0805">Transcription regulation</keyword>
<dbReference type="InterPro" id="IPR014284">
    <property type="entry name" value="RNA_pol_sigma-70_dom"/>
</dbReference>
<reference evidence="8 9" key="1">
    <citation type="submission" date="2016-10" db="EMBL/GenBank/DDBJ databases">
        <authorList>
            <person name="de Groot N.N."/>
        </authorList>
    </citation>
    <scope>NUCLEOTIDE SEQUENCE [LARGE SCALE GENOMIC DNA]</scope>
    <source>
        <strain evidence="8 9">47C3B</strain>
    </source>
</reference>
<comment type="similarity">
    <text evidence="1">Belongs to the sigma-70 factor family. ECF subfamily.</text>
</comment>
<evidence type="ECO:0000256" key="1">
    <source>
        <dbReference type="ARBA" id="ARBA00010641"/>
    </source>
</evidence>
<feature type="domain" description="RNA polymerase sigma factor 70 region 4 type 2" evidence="7">
    <location>
        <begin position="120"/>
        <end position="172"/>
    </location>
</feature>
<keyword evidence="3" id="KW-0731">Sigma factor</keyword>
<evidence type="ECO:0000256" key="4">
    <source>
        <dbReference type="ARBA" id="ARBA00023125"/>
    </source>
</evidence>
<organism evidence="8 9">
    <name type="scientific">Mucilaginibacter pineti</name>
    <dbReference type="NCBI Taxonomy" id="1391627"/>
    <lineage>
        <taxon>Bacteria</taxon>
        <taxon>Pseudomonadati</taxon>
        <taxon>Bacteroidota</taxon>
        <taxon>Sphingobacteriia</taxon>
        <taxon>Sphingobacteriales</taxon>
        <taxon>Sphingobacteriaceae</taxon>
        <taxon>Mucilaginibacter</taxon>
    </lineage>
</organism>
<evidence type="ECO:0000259" key="7">
    <source>
        <dbReference type="Pfam" id="PF08281"/>
    </source>
</evidence>
<dbReference type="Pfam" id="PF04542">
    <property type="entry name" value="Sigma70_r2"/>
    <property type="match status" value="1"/>
</dbReference>
<dbReference type="GO" id="GO:0006352">
    <property type="term" value="P:DNA-templated transcription initiation"/>
    <property type="evidence" value="ECO:0007669"/>
    <property type="project" value="InterPro"/>
</dbReference>
<dbReference type="STRING" id="1391627.SAMN05216464_102294"/>
<evidence type="ECO:0000256" key="5">
    <source>
        <dbReference type="ARBA" id="ARBA00023163"/>
    </source>
</evidence>
<dbReference type="Gene3D" id="1.10.10.10">
    <property type="entry name" value="Winged helix-like DNA-binding domain superfamily/Winged helix DNA-binding domain"/>
    <property type="match status" value="1"/>
</dbReference>
<dbReference type="InterPro" id="IPR007627">
    <property type="entry name" value="RNA_pol_sigma70_r2"/>
</dbReference>
<dbReference type="Gene3D" id="1.10.1740.10">
    <property type="match status" value="1"/>
</dbReference>
<dbReference type="GO" id="GO:0016987">
    <property type="term" value="F:sigma factor activity"/>
    <property type="evidence" value="ECO:0007669"/>
    <property type="project" value="UniProtKB-KW"/>
</dbReference>
<keyword evidence="9" id="KW-1185">Reference proteome</keyword>
<keyword evidence="5" id="KW-0804">Transcription</keyword>
<dbReference type="OrthoDB" id="1491902at2"/>
<gene>
    <name evidence="8" type="ORF">SAMN05216464_102294</name>
</gene>
<dbReference type="InterPro" id="IPR013325">
    <property type="entry name" value="RNA_pol_sigma_r2"/>
</dbReference>
<evidence type="ECO:0000313" key="9">
    <source>
        <dbReference type="Proteomes" id="UP000199072"/>
    </source>
</evidence>
<dbReference type="SUPFAM" id="SSF88659">
    <property type="entry name" value="Sigma3 and sigma4 domains of RNA polymerase sigma factors"/>
    <property type="match status" value="1"/>
</dbReference>
<dbReference type="CDD" id="cd06171">
    <property type="entry name" value="Sigma70_r4"/>
    <property type="match status" value="1"/>
</dbReference>
<dbReference type="PANTHER" id="PTHR43133">
    <property type="entry name" value="RNA POLYMERASE ECF-TYPE SIGMA FACTO"/>
    <property type="match status" value="1"/>
</dbReference>